<dbReference type="Pfam" id="PF02557">
    <property type="entry name" value="VanY"/>
    <property type="match status" value="1"/>
</dbReference>
<evidence type="ECO:0000313" key="2">
    <source>
        <dbReference type="EMBL" id="NMH27993.1"/>
    </source>
</evidence>
<reference evidence="2" key="1">
    <citation type="submission" date="2020-02" db="EMBL/GenBank/DDBJ databases">
        <title>Flavobacterium sp. genome.</title>
        <authorList>
            <person name="Jung H.S."/>
            <person name="Baek J.H."/>
            <person name="Jeon C.O."/>
        </authorList>
    </citation>
    <scope>NUCLEOTIDE SEQUENCE</scope>
    <source>
        <strain evidence="2">SE-s28</strain>
    </source>
</reference>
<dbReference type="InterPro" id="IPR003709">
    <property type="entry name" value="VanY-like_core_dom"/>
</dbReference>
<dbReference type="GO" id="GO:0006508">
    <property type="term" value="P:proteolysis"/>
    <property type="evidence" value="ECO:0007669"/>
    <property type="project" value="InterPro"/>
</dbReference>
<evidence type="ECO:0000259" key="1">
    <source>
        <dbReference type="Pfam" id="PF02557"/>
    </source>
</evidence>
<dbReference type="CDD" id="cd14845">
    <property type="entry name" value="L-Ala-D-Glu_peptidase_like"/>
    <property type="match status" value="1"/>
</dbReference>
<dbReference type="EMBL" id="JAAMPU010000103">
    <property type="protein sequence ID" value="NMH27993.1"/>
    <property type="molecule type" value="Genomic_DNA"/>
</dbReference>
<gene>
    <name evidence="2" type="ORF">G6047_08110</name>
</gene>
<accession>A0A972FLM3</accession>
<comment type="caution">
    <text evidence="2">The sequence shown here is derived from an EMBL/GenBank/DDBJ whole genome shotgun (WGS) entry which is preliminary data.</text>
</comment>
<name>A0A972FLM3_9FLAO</name>
<dbReference type="Proteomes" id="UP000712080">
    <property type="component" value="Unassembled WGS sequence"/>
</dbReference>
<evidence type="ECO:0000313" key="3">
    <source>
        <dbReference type="Proteomes" id="UP000712080"/>
    </source>
</evidence>
<dbReference type="GO" id="GO:0008233">
    <property type="term" value="F:peptidase activity"/>
    <property type="evidence" value="ECO:0007669"/>
    <property type="project" value="InterPro"/>
</dbReference>
<dbReference type="SUPFAM" id="SSF55166">
    <property type="entry name" value="Hedgehog/DD-peptidase"/>
    <property type="match status" value="1"/>
</dbReference>
<dbReference type="InterPro" id="IPR009045">
    <property type="entry name" value="Zn_M74/Hedgehog-like"/>
</dbReference>
<keyword evidence="3" id="KW-1185">Reference proteome</keyword>
<protein>
    <submittedName>
        <fullName evidence="2">M15 family metallopeptidase</fullName>
    </submittedName>
</protein>
<dbReference type="Gene3D" id="3.30.1380.10">
    <property type="match status" value="1"/>
</dbReference>
<dbReference type="AlphaFoldDB" id="A0A972FLM3"/>
<feature type="domain" description="D-alanyl-D-alanine carboxypeptidase-like core" evidence="1">
    <location>
        <begin position="37"/>
        <end position="136"/>
    </location>
</feature>
<organism evidence="2 3">
    <name type="scientific">Flavobacterium silvaticum</name>
    <dbReference type="NCBI Taxonomy" id="1852020"/>
    <lineage>
        <taxon>Bacteria</taxon>
        <taxon>Pseudomonadati</taxon>
        <taxon>Bacteroidota</taxon>
        <taxon>Flavobacteriia</taxon>
        <taxon>Flavobacteriales</taxon>
        <taxon>Flavobacteriaceae</taxon>
        <taxon>Flavobacterium</taxon>
    </lineage>
</organism>
<proteinExistence type="predicted"/>
<sequence length="180" mass="20543">MVSDGVVGGFTWTKLYIATEKPRVASSRKDRHNNIEHLHPTVRTAVVKTFVQLRAQGIPFRIFEAFRYSERQADLYAQGRTKPGNIVTYAKPWSSYHQYGLAVDFVLYINDSWSWDTSGSKAGWWKKLHEIGQAEGLMRLDFETPHLQLAGTSSSALRQGVYPPNGDRSWFDNFMSARNV</sequence>